<comment type="caution">
    <text evidence="1">The sequence shown here is derived from an EMBL/GenBank/DDBJ whole genome shotgun (WGS) entry which is preliminary data.</text>
</comment>
<gene>
    <name evidence="1" type="ORF">N0F65_010861</name>
</gene>
<protein>
    <submittedName>
        <fullName evidence="1">Uncharacterized protein</fullName>
    </submittedName>
</protein>
<proteinExistence type="predicted"/>
<evidence type="ECO:0000313" key="2">
    <source>
        <dbReference type="Proteomes" id="UP001146120"/>
    </source>
</evidence>
<evidence type="ECO:0000313" key="1">
    <source>
        <dbReference type="EMBL" id="DBA01269.1"/>
    </source>
</evidence>
<feature type="non-terminal residue" evidence="1">
    <location>
        <position position="1"/>
    </location>
</feature>
<name>A0AAV2Z5B9_9STRA</name>
<dbReference type="EMBL" id="DAKRPA010000051">
    <property type="protein sequence ID" value="DBA01269.1"/>
    <property type="molecule type" value="Genomic_DNA"/>
</dbReference>
<dbReference type="AlphaFoldDB" id="A0AAV2Z5B9"/>
<keyword evidence="2" id="KW-1185">Reference proteome</keyword>
<sequence>FHFADAATANVHKWTRWIIEQNLPFCEIENKLTRQMVRLDPVTISTVKRAMELAAKRIGAAIEEEMGEGFGFVFDGWSKGDDGQSAVAHVEHFEAILKVYGKTKTMVKVLVGDGVVSISAAQMLNSSIAAASSGL</sequence>
<dbReference type="PANTHER" id="PTHR40866">
    <property type="entry name" value="BED-TYPE DOMAIN-CONTAINING PROTEIN"/>
    <property type="match status" value="1"/>
</dbReference>
<accession>A0AAV2Z5B9</accession>
<dbReference type="PANTHER" id="PTHR40866:SF1">
    <property type="entry name" value="BED-TYPE DOMAIN-CONTAINING PROTEIN"/>
    <property type="match status" value="1"/>
</dbReference>
<reference evidence="1" key="1">
    <citation type="submission" date="2022-11" db="EMBL/GenBank/DDBJ databases">
        <authorList>
            <person name="Morgan W.R."/>
            <person name="Tartar A."/>
        </authorList>
    </citation>
    <scope>NUCLEOTIDE SEQUENCE</scope>
    <source>
        <strain evidence="1">ARSEF 373</strain>
    </source>
</reference>
<organism evidence="1 2">
    <name type="scientific">Lagenidium giganteum</name>
    <dbReference type="NCBI Taxonomy" id="4803"/>
    <lineage>
        <taxon>Eukaryota</taxon>
        <taxon>Sar</taxon>
        <taxon>Stramenopiles</taxon>
        <taxon>Oomycota</taxon>
        <taxon>Peronosporomycetes</taxon>
        <taxon>Pythiales</taxon>
        <taxon>Pythiaceae</taxon>
    </lineage>
</organism>
<dbReference type="Proteomes" id="UP001146120">
    <property type="component" value="Unassembled WGS sequence"/>
</dbReference>
<reference evidence="1" key="2">
    <citation type="journal article" date="2023" name="Microbiol Resour">
        <title>Decontamination and Annotation of the Draft Genome Sequence of the Oomycete Lagenidium giganteum ARSEF 373.</title>
        <authorList>
            <person name="Morgan W.R."/>
            <person name="Tartar A."/>
        </authorList>
    </citation>
    <scope>NUCLEOTIDE SEQUENCE</scope>
    <source>
        <strain evidence="1">ARSEF 373</strain>
    </source>
</reference>